<evidence type="ECO:0000256" key="7">
    <source>
        <dbReference type="ARBA" id="ARBA00022984"/>
    </source>
</evidence>
<comment type="function">
    <text evidence="12">Cell wall formation. Adds enolpyruvyl to UDP-N-acetylglucosamine.</text>
</comment>
<proteinExistence type="inferred from homology"/>
<dbReference type="NCBIfam" id="TIGR01072">
    <property type="entry name" value="murA"/>
    <property type="match status" value="1"/>
</dbReference>
<dbReference type="EC" id="2.5.1.7" evidence="12"/>
<evidence type="ECO:0000256" key="8">
    <source>
        <dbReference type="ARBA" id="ARBA00023306"/>
    </source>
</evidence>
<feature type="modified residue" description="2-(S-cysteinyl)pyruvic acid O-phosphothioketal" evidence="12">
    <location>
        <position position="117"/>
    </location>
</feature>
<feature type="active site" description="Proton donor" evidence="12">
    <location>
        <position position="117"/>
    </location>
</feature>
<dbReference type="GO" id="GO:0051301">
    <property type="term" value="P:cell division"/>
    <property type="evidence" value="ECO:0007669"/>
    <property type="project" value="UniProtKB-KW"/>
</dbReference>
<dbReference type="Proteomes" id="UP000178936">
    <property type="component" value="Unassembled WGS sequence"/>
</dbReference>
<evidence type="ECO:0000313" key="14">
    <source>
        <dbReference type="EMBL" id="OHA55585.1"/>
    </source>
</evidence>
<dbReference type="InterPro" id="IPR005750">
    <property type="entry name" value="UDP_GlcNAc_COvinyl_MurA"/>
</dbReference>
<dbReference type="GO" id="GO:0071555">
    <property type="term" value="P:cell wall organization"/>
    <property type="evidence" value="ECO:0007669"/>
    <property type="project" value="UniProtKB-KW"/>
</dbReference>
<dbReference type="NCBIfam" id="NF006873">
    <property type="entry name" value="PRK09369.1"/>
    <property type="match status" value="1"/>
</dbReference>
<evidence type="ECO:0000256" key="10">
    <source>
        <dbReference type="ARBA" id="ARBA00038367"/>
    </source>
</evidence>
<dbReference type="PANTHER" id="PTHR43783:SF1">
    <property type="entry name" value="UDP-N-ACETYLGLUCOSAMINE 1-CARBOXYVINYLTRANSFERASE"/>
    <property type="match status" value="1"/>
</dbReference>
<evidence type="ECO:0000256" key="12">
    <source>
        <dbReference type="HAMAP-Rule" id="MF_00111"/>
    </source>
</evidence>
<dbReference type="InterPro" id="IPR013792">
    <property type="entry name" value="RNA3'P_cycl/enolpyr_Trfase_a/b"/>
</dbReference>
<feature type="binding site" evidence="12">
    <location>
        <begin position="122"/>
        <end position="126"/>
    </location>
    <ligand>
        <name>UDP-N-acetyl-alpha-D-glucosamine</name>
        <dbReference type="ChEBI" id="CHEBI:57705"/>
    </ligand>
</feature>
<evidence type="ECO:0000256" key="9">
    <source>
        <dbReference type="ARBA" id="ARBA00023316"/>
    </source>
</evidence>
<dbReference type="GO" id="GO:0009252">
    <property type="term" value="P:peptidoglycan biosynthetic process"/>
    <property type="evidence" value="ECO:0007669"/>
    <property type="project" value="UniProtKB-UniRule"/>
</dbReference>
<feature type="binding site" evidence="12">
    <location>
        <begin position="162"/>
        <end position="165"/>
    </location>
    <ligand>
        <name>UDP-N-acetyl-alpha-D-glucosamine</name>
        <dbReference type="ChEBI" id="CHEBI:57705"/>
    </ligand>
</feature>
<dbReference type="InterPro" id="IPR001986">
    <property type="entry name" value="Enolpyruvate_Tfrase_dom"/>
</dbReference>
<dbReference type="PANTHER" id="PTHR43783">
    <property type="entry name" value="UDP-N-ACETYLGLUCOSAMINE 1-CARBOXYVINYLTRANSFERASE"/>
    <property type="match status" value="1"/>
</dbReference>
<comment type="caution">
    <text evidence="14">The sequence shown here is derived from an EMBL/GenBank/DDBJ whole genome shotgun (WGS) entry which is preliminary data.</text>
</comment>
<dbReference type="GO" id="GO:0008360">
    <property type="term" value="P:regulation of cell shape"/>
    <property type="evidence" value="ECO:0007669"/>
    <property type="project" value="UniProtKB-KW"/>
</dbReference>
<dbReference type="EMBL" id="MHTB01000010">
    <property type="protein sequence ID" value="OHA55585.1"/>
    <property type="molecule type" value="Genomic_DNA"/>
</dbReference>
<comment type="similarity">
    <text evidence="10 12">Belongs to the EPSP synthase family. MurA subfamily.</text>
</comment>
<feature type="binding site" evidence="12">
    <location>
        <position position="328"/>
    </location>
    <ligand>
        <name>UDP-N-acetyl-alpha-D-glucosamine</name>
        <dbReference type="ChEBI" id="CHEBI:57705"/>
    </ligand>
</feature>
<keyword evidence="3 12" id="KW-0963">Cytoplasm</keyword>
<feature type="binding site" evidence="12">
    <location>
        <position position="93"/>
    </location>
    <ligand>
        <name>UDP-N-acetyl-alpha-D-glucosamine</name>
        <dbReference type="ChEBI" id="CHEBI:57705"/>
    </ligand>
</feature>
<dbReference type="SUPFAM" id="SSF55205">
    <property type="entry name" value="EPT/RTPC-like"/>
    <property type="match status" value="1"/>
</dbReference>
<keyword evidence="5 12" id="KW-0808">Transferase</keyword>
<sequence>MADFIIEGGYKLAGELPVAGAKNLALKAIAAALLSPETMKLANMPEIEDVKRQLEILTRLGATISRQDKGVYEINTKAVQSGSMPRELVNKLRASTVLTGPLLARFGEVELSHPGGCKIGRRPIDLFLRGFQALGAQVKEVPGKAYQLHAKRLRGGRIIFPKVSVTGTETMMLAAVLANGKTELINAALEPEIIELANYLNANGAQIEGAGTTVITIEGVKEIGAGNFTMMPDRIETGTFIMLALATSSSLTISQCEPKHLAVPLAVWQDMGAEFKINETSIIVTKASGLRSADIKTHEYPGFVTDLQSSMTVLLTQATGHSLVHETIFEGRLFFTDVLNQMGAEITLCDPHRVIIQGPTPLEGRTIEAPDARAGLALLTAALAAKGKSTIKNIYPIDRGYECLEQRLVGIGARIQRV</sequence>
<dbReference type="UniPathway" id="UPA00219"/>
<keyword evidence="4 12" id="KW-0132">Cell division</keyword>
<comment type="subcellular location">
    <subcellularLocation>
        <location evidence="1 12">Cytoplasm</location>
    </subcellularLocation>
</comment>
<protein>
    <recommendedName>
        <fullName evidence="12">UDP-N-acetylglucosamine 1-carboxyvinyltransferase</fullName>
        <ecNumber evidence="12">2.5.1.7</ecNumber>
    </recommendedName>
    <alternativeName>
        <fullName evidence="12">Enoylpyruvate transferase</fullName>
    </alternativeName>
    <alternativeName>
        <fullName evidence="12">UDP-N-acetylglucosamine enolpyruvyl transferase</fullName>
        <shortName evidence="12">EPT</shortName>
    </alternativeName>
</protein>
<comment type="pathway">
    <text evidence="2 12">Cell wall biogenesis; peptidoglycan biosynthesis.</text>
</comment>
<dbReference type="CDD" id="cd01555">
    <property type="entry name" value="UdpNAET"/>
    <property type="match status" value="1"/>
</dbReference>
<evidence type="ECO:0000256" key="5">
    <source>
        <dbReference type="ARBA" id="ARBA00022679"/>
    </source>
</evidence>
<feature type="domain" description="Enolpyruvate transferase" evidence="13">
    <location>
        <begin position="7"/>
        <end position="408"/>
    </location>
</feature>
<keyword evidence="12" id="KW-0670">Pyruvate</keyword>
<keyword evidence="9 12" id="KW-0961">Cell wall biogenesis/degradation</keyword>
<dbReference type="GO" id="GO:0005737">
    <property type="term" value="C:cytoplasm"/>
    <property type="evidence" value="ECO:0007669"/>
    <property type="project" value="UniProtKB-SubCell"/>
</dbReference>
<dbReference type="Pfam" id="PF00275">
    <property type="entry name" value="EPSP_synthase"/>
    <property type="match status" value="1"/>
</dbReference>
<keyword evidence="8 12" id="KW-0131">Cell cycle</keyword>
<keyword evidence="7 12" id="KW-0573">Peptidoglycan synthesis</keyword>
<evidence type="ECO:0000256" key="3">
    <source>
        <dbReference type="ARBA" id="ARBA00022490"/>
    </source>
</evidence>
<comment type="catalytic activity">
    <reaction evidence="11 12">
        <text>phosphoenolpyruvate + UDP-N-acetyl-alpha-D-glucosamine = UDP-N-acetyl-3-O-(1-carboxyvinyl)-alpha-D-glucosamine + phosphate</text>
        <dbReference type="Rhea" id="RHEA:18681"/>
        <dbReference type="ChEBI" id="CHEBI:43474"/>
        <dbReference type="ChEBI" id="CHEBI:57705"/>
        <dbReference type="ChEBI" id="CHEBI:58702"/>
        <dbReference type="ChEBI" id="CHEBI:68483"/>
        <dbReference type="EC" id="2.5.1.7"/>
    </reaction>
</comment>
<gene>
    <name evidence="12" type="primary">murA</name>
    <name evidence="14" type="ORF">A2226_03470</name>
</gene>
<keyword evidence="6 12" id="KW-0133">Cell shape</keyword>
<dbReference type="AlphaFoldDB" id="A0A1G2Q4R6"/>
<dbReference type="InterPro" id="IPR036968">
    <property type="entry name" value="Enolpyruvate_Tfrase_sf"/>
</dbReference>
<dbReference type="Gene3D" id="3.65.10.10">
    <property type="entry name" value="Enolpyruvate transferase domain"/>
    <property type="match status" value="2"/>
</dbReference>
<dbReference type="GO" id="GO:0008760">
    <property type="term" value="F:UDP-N-acetylglucosamine 1-carboxyvinyltransferase activity"/>
    <property type="evidence" value="ECO:0007669"/>
    <property type="project" value="UniProtKB-UniRule"/>
</dbReference>
<evidence type="ECO:0000256" key="4">
    <source>
        <dbReference type="ARBA" id="ARBA00022618"/>
    </source>
</evidence>
<evidence type="ECO:0000259" key="13">
    <source>
        <dbReference type="Pfam" id="PF00275"/>
    </source>
</evidence>
<accession>A0A1G2Q4R6</accession>
<feature type="binding site" evidence="12">
    <location>
        <position position="306"/>
    </location>
    <ligand>
        <name>UDP-N-acetyl-alpha-D-glucosamine</name>
        <dbReference type="ChEBI" id="CHEBI:57705"/>
    </ligand>
</feature>
<feature type="binding site" evidence="12">
    <location>
        <begin position="22"/>
        <end position="23"/>
    </location>
    <ligand>
        <name>phosphoenolpyruvate</name>
        <dbReference type="ChEBI" id="CHEBI:58702"/>
    </ligand>
</feature>
<evidence type="ECO:0000256" key="11">
    <source>
        <dbReference type="ARBA" id="ARBA00047527"/>
    </source>
</evidence>
<evidence type="ECO:0000313" key="15">
    <source>
        <dbReference type="Proteomes" id="UP000178936"/>
    </source>
</evidence>
<dbReference type="GO" id="GO:0019277">
    <property type="term" value="P:UDP-N-acetylgalactosamine biosynthetic process"/>
    <property type="evidence" value="ECO:0007669"/>
    <property type="project" value="InterPro"/>
</dbReference>
<evidence type="ECO:0000256" key="1">
    <source>
        <dbReference type="ARBA" id="ARBA00004496"/>
    </source>
</evidence>
<dbReference type="InterPro" id="IPR050068">
    <property type="entry name" value="MurA_subfamily"/>
</dbReference>
<reference evidence="14 15" key="1">
    <citation type="journal article" date="2016" name="Nat. Commun.">
        <title>Thousands of microbial genomes shed light on interconnected biogeochemical processes in an aquifer system.</title>
        <authorList>
            <person name="Anantharaman K."/>
            <person name="Brown C.T."/>
            <person name="Hug L.A."/>
            <person name="Sharon I."/>
            <person name="Castelle C.J."/>
            <person name="Probst A.J."/>
            <person name="Thomas B.C."/>
            <person name="Singh A."/>
            <person name="Wilkins M.J."/>
            <person name="Karaoz U."/>
            <person name="Brodie E.L."/>
            <person name="Williams K.H."/>
            <person name="Hubbard S.S."/>
            <person name="Banfield J.F."/>
        </authorList>
    </citation>
    <scope>NUCLEOTIDE SEQUENCE [LARGE SCALE GENOMIC DNA]</scope>
</reference>
<evidence type="ECO:0000256" key="6">
    <source>
        <dbReference type="ARBA" id="ARBA00022960"/>
    </source>
</evidence>
<dbReference type="HAMAP" id="MF_00111">
    <property type="entry name" value="MurA"/>
    <property type="match status" value="1"/>
</dbReference>
<evidence type="ECO:0000256" key="2">
    <source>
        <dbReference type="ARBA" id="ARBA00004752"/>
    </source>
</evidence>
<organism evidence="14 15">
    <name type="scientific">Candidatus Veblenbacteria bacterium RIFOXYA2_FULL_43_9</name>
    <dbReference type="NCBI Taxonomy" id="1802425"/>
    <lineage>
        <taxon>Bacteria</taxon>
        <taxon>Candidatus Vebleniibacteriota</taxon>
    </lineage>
</organism>
<name>A0A1G2Q4R6_9BACT</name>